<evidence type="ECO:0000256" key="2">
    <source>
        <dbReference type="ARBA" id="ARBA00022723"/>
    </source>
</evidence>
<keyword evidence="3" id="KW-0862">Zinc</keyword>
<reference evidence="4" key="1">
    <citation type="submission" date="2013-10" db="EMBL/GenBank/DDBJ databases">
        <title>Genomic analysis of the causative agents of coccidiosis in chickens.</title>
        <authorList>
            <person name="Reid A.J."/>
            <person name="Blake D."/>
            <person name="Billington K."/>
            <person name="Browne H."/>
            <person name="Dunn M."/>
            <person name="Hung S."/>
            <person name="Kawahara F."/>
            <person name="Miranda-Saavedra D."/>
            <person name="Mourier T."/>
            <person name="Nagra H."/>
            <person name="Otto T.D."/>
            <person name="Rawlings N."/>
            <person name="Sanchez A."/>
            <person name="Sanders M."/>
            <person name="Subramaniam C."/>
            <person name="Tay Y."/>
            <person name="Dear P."/>
            <person name="Doerig C."/>
            <person name="Gruber A."/>
            <person name="Parkinson J."/>
            <person name="Shirley M."/>
            <person name="Wan K.L."/>
            <person name="Berriman M."/>
            <person name="Tomley F."/>
            <person name="Pain A."/>
        </authorList>
    </citation>
    <scope>NUCLEOTIDE SEQUENCE [LARGE SCALE GENOMIC DNA]</scope>
    <source>
        <strain evidence="4">Houghton</strain>
    </source>
</reference>
<dbReference type="PANTHER" id="PTHR12857:SF0">
    <property type="entry name" value="CXXC MOTIF CONTAINING ZINC BINDING PROTEIN"/>
    <property type="match status" value="1"/>
</dbReference>
<dbReference type="SUPFAM" id="SSF141678">
    <property type="entry name" value="MAL13P1.257-like"/>
    <property type="match status" value="1"/>
</dbReference>
<name>U6MN51_9EIME</name>
<dbReference type="PANTHER" id="PTHR12857">
    <property type="entry name" value="CXXC MOTIF CONTAINING ZINC BINDING PROTEIN"/>
    <property type="match status" value="1"/>
</dbReference>
<keyword evidence="2" id="KW-0479">Metal-binding</keyword>
<protein>
    <submittedName>
        <fullName evidence="4">Uncharacterized protein</fullName>
    </submittedName>
</protein>
<dbReference type="GeneID" id="25477225"/>
<comment type="similarity">
    <text evidence="1">Belongs to the UPF0587 family.</text>
</comment>
<dbReference type="VEuPathDB" id="ToxoDB:ENH_00070930"/>
<evidence type="ECO:0000313" key="4">
    <source>
        <dbReference type="EMBL" id="CDJ64513.1"/>
    </source>
</evidence>
<dbReference type="InterPro" id="IPR008584">
    <property type="entry name" value="CXXC_Zn-binding_euk"/>
</dbReference>
<evidence type="ECO:0000256" key="1">
    <source>
        <dbReference type="ARBA" id="ARBA00007818"/>
    </source>
</evidence>
<accession>U6MN51</accession>
<dbReference type="Proteomes" id="UP000030754">
    <property type="component" value="Unassembled WGS sequence"/>
</dbReference>
<dbReference type="RefSeq" id="XP_013432980.1">
    <property type="nucleotide sequence ID" value="XM_013577526.1"/>
</dbReference>
<evidence type="ECO:0000256" key="3">
    <source>
        <dbReference type="ARBA" id="ARBA00022833"/>
    </source>
</evidence>
<dbReference type="GO" id="GO:0008270">
    <property type="term" value="F:zinc ion binding"/>
    <property type="evidence" value="ECO:0007669"/>
    <property type="project" value="TreeGrafter"/>
</dbReference>
<reference evidence="4" key="2">
    <citation type="submission" date="2013-10" db="EMBL/GenBank/DDBJ databases">
        <authorList>
            <person name="Aslett M."/>
        </authorList>
    </citation>
    <scope>NUCLEOTIDE SEQUENCE [LARGE SCALE GENOMIC DNA]</scope>
    <source>
        <strain evidence="4">Houghton</strain>
    </source>
</reference>
<dbReference type="AlphaFoldDB" id="U6MN51"/>
<evidence type="ECO:0000313" key="5">
    <source>
        <dbReference type="Proteomes" id="UP000030754"/>
    </source>
</evidence>
<dbReference type="OrthoDB" id="10248838at2759"/>
<proteinExistence type="inferred from homology"/>
<dbReference type="EMBL" id="HG722964">
    <property type="protein sequence ID" value="CDJ64513.1"/>
    <property type="molecule type" value="Genomic_DNA"/>
</dbReference>
<keyword evidence="5" id="KW-1185">Reference proteome</keyword>
<dbReference type="Pfam" id="PF05907">
    <property type="entry name" value="CXXC_Zn-b_euk"/>
    <property type="match status" value="1"/>
</dbReference>
<gene>
    <name evidence="4" type="ORF">ENH_00070930</name>
</gene>
<organism evidence="4 5">
    <name type="scientific">Eimeria necatrix</name>
    <dbReference type="NCBI Taxonomy" id="51315"/>
    <lineage>
        <taxon>Eukaryota</taxon>
        <taxon>Sar</taxon>
        <taxon>Alveolata</taxon>
        <taxon>Apicomplexa</taxon>
        <taxon>Conoidasida</taxon>
        <taxon>Coccidia</taxon>
        <taxon>Eucoccidiorida</taxon>
        <taxon>Eimeriorina</taxon>
        <taxon>Eimeriidae</taxon>
        <taxon>Eimeria</taxon>
    </lineage>
</organism>
<sequence length="159" mass="17284">MVRLLLRMKADLENVEAIEFPADYTWNIDVTQAGGTEEKKGVTLSAAEVLEIPGSRGTANLVIRFGGSKHAATINVEHVKGVTRPYTAADSGQFVPIISFECRGVEPTHWTPTTGCAIKGPKSVFEEADIAEDWADFDEAANQSVGVYGLEFDFVVHKN</sequence>